<keyword evidence="9 10" id="KW-0998">Cell outer membrane</keyword>
<evidence type="ECO:0000256" key="1">
    <source>
        <dbReference type="ARBA" id="ARBA00004571"/>
    </source>
</evidence>
<keyword evidence="6 11" id="KW-0798">TonB box</keyword>
<evidence type="ECO:0000259" key="13">
    <source>
        <dbReference type="Pfam" id="PF00593"/>
    </source>
</evidence>
<protein>
    <submittedName>
        <fullName evidence="15">Outer membrane cobalamin translocator</fullName>
    </submittedName>
</protein>
<evidence type="ECO:0000256" key="12">
    <source>
        <dbReference type="SAM" id="MobiDB-lite"/>
    </source>
</evidence>
<keyword evidence="3 10" id="KW-1134">Transmembrane beta strand</keyword>
<dbReference type="EMBL" id="UGTI01000001">
    <property type="protein sequence ID" value="SUB78403.1"/>
    <property type="molecule type" value="Genomic_DNA"/>
</dbReference>
<evidence type="ECO:0000313" key="16">
    <source>
        <dbReference type="Proteomes" id="UP000254263"/>
    </source>
</evidence>
<dbReference type="GO" id="GO:0044718">
    <property type="term" value="P:siderophore transmembrane transport"/>
    <property type="evidence" value="ECO:0007669"/>
    <property type="project" value="TreeGrafter"/>
</dbReference>
<keyword evidence="5" id="KW-0732">Signal</keyword>
<accession>A0A379DK67</accession>
<dbReference type="PROSITE" id="PS52016">
    <property type="entry name" value="TONB_DEPENDENT_REC_3"/>
    <property type="match status" value="1"/>
</dbReference>
<keyword evidence="7 10" id="KW-0472">Membrane</keyword>
<dbReference type="Pfam" id="PF07715">
    <property type="entry name" value="Plug"/>
    <property type="match status" value="1"/>
</dbReference>
<keyword evidence="2 10" id="KW-0813">Transport</keyword>
<evidence type="ECO:0000256" key="10">
    <source>
        <dbReference type="PROSITE-ProRule" id="PRU01360"/>
    </source>
</evidence>
<dbReference type="InterPro" id="IPR008969">
    <property type="entry name" value="CarboxyPept-like_regulatory"/>
</dbReference>
<dbReference type="GO" id="GO:0009279">
    <property type="term" value="C:cell outer membrane"/>
    <property type="evidence" value="ECO:0007669"/>
    <property type="project" value="UniProtKB-SubCell"/>
</dbReference>
<evidence type="ECO:0000256" key="3">
    <source>
        <dbReference type="ARBA" id="ARBA00022452"/>
    </source>
</evidence>
<evidence type="ECO:0000256" key="2">
    <source>
        <dbReference type="ARBA" id="ARBA00022448"/>
    </source>
</evidence>
<organism evidence="15 16">
    <name type="scientific">Porphyromonas macacae</name>
    <dbReference type="NCBI Taxonomy" id="28115"/>
    <lineage>
        <taxon>Bacteria</taxon>
        <taxon>Pseudomonadati</taxon>
        <taxon>Bacteroidota</taxon>
        <taxon>Bacteroidia</taxon>
        <taxon>Bacteroidales</taxon>
        <taxon>Porphyromonadaceae</taxon>
        <taxon>Porphyromonas</taxon>
    </lineage>
</organism>
<dbReference type="Gene3D" id="2.170.130.10">
    <property type="entry name" value="TonB-dependent receptor, plug domain"/>
    <property type="match status" value="1"/>
</dbReference>
<evidence type="ECO:0000259" key="14">
    <source>
        <dbReference type="Pfam" id="PF07715"/>
    </source>
</evidence>
<evidence type="ECO:0000256" key="8">
    <source>
        <dbReference type="ARBA" id="ARBA00023170"/>
    </source>
</evidence>
<keyword evidence="8" id="KW-0675">Receptor</keyword>
<dbReference type="Gene3D" id="2.40.170.20">
    <property type="entry name" value="TonB-dependent receptor, beta-barrel domain"/>
    <property type="match status" value="1"/>
</dbReference>
<evidence type="ECO:0000313" key="15">
    <source>
        <dbReference type="EMBL" id="SUB78403.1"/>
    </source>
</evidence>
<evidence type="ECO:0000256" key="11">
    <source>
        <dbReference type="RuleBase" id="RU003357"/>
    </source>
</evidence>
<dbReference type="SUPFAM" id="SSF56935">
    <property type="entry name" value="Porins"/>
    <property type="match status" value="1"/>
</dbReference>
<evidence type="ECO:0000256" key="4">
    <source>
        <dbReference type="ARBA" id="ARBA00022692"/>
    </source>
</evidence>
<dbReference type="InterPro" id="IPR036942">
    <property type="entry name" value="Beta-barrel_TonB_sf"/>
</dbReference>
<comment type="subcellular location">
    <subcellularLocation>
        <location evidence="1 10">Cell outer membrane</location>
        <topology evidence="1 10">Multi-pass membrane protein</topology>
    </subcellularLocation>
</comment>
<feature type="domain" description="TonB-dependent receptor-like beta-barrel" evidence="13">
    <location>
        <begin position="372"/>
        <end position="765"/>
    </location>
</feature>
<dbReference type="RefSeq" id="WP_018360152.1">
    <property type="nucleotide sequence ID" value="NZ_UGTI01000001.1"/>
</dbReference>
<dbReference type="InterPro" id="IPR037066">
    <property type="entry name" value="Plug_dom_sf"/>
</dbReference>
<reference evidence="15 16" key="1">
    <citation type="submission" date="2018-06" db="EMBL/GenBank/DDBJ databases">
        <authorList>
            <consortium name="Pathogen Informatics"/>
            <person name="Doyle S."/>
        </authorList>
    </citation>
    <scope>NUCLEOTIDE SEQUENCE [LARGE SCALE GENOMIC DNA]</scope>
    <source>
        <strain evidence="15 16">NCTC13100</strain>
    </source>
</reference>
<evidence type="ECO:0000256" key="6">
    <source>
        <dbReference type="ARBA" id="ARBA00023077"/>
    </source>
</evidence>
<dbReference type="SUPFAM" id="SSF49464">
    <property type="entry name" value="Carboxypeptidase regulatory domain-like"/>
    <property type="match status" value="1"/>
</dbReference>
<gene>
    <name evidence="15" type="primary">btuB_2</name>
    <name evidence="15" type="ORF">NCTC13100_01569</name>
</gene>
<sequence>MSIDSVVIYTKECSSKRVLIVSILLLWAYPMFAQQHSIEIKVIDAENGNSIEFATVQWKGLNDPSYKNGTTTNRKGVAKLNTPVHQKLVLRVSYVGYQTITDTITTNVKRHTLKLRPESTELANVVVFGKTKAQVIRESPEAVSVINAKELQGRSVSLETILNKTIGLKVGQTGGLGSSSRIIVHGLEGNRIQILWDGIPMSTSDGTFSLDEIPIDIIERIEVYKSIIPARFGCDGLGGAVNIVTKEFSTDYLDASYELGSYRTHKGSVFSRKNFPKSGILLGAGGYYTSAKNDYSFRVPERENLLVKRDHDRFRSYMLKGKIAFTKLWFDEISTEFGYYNRFNEIQGVLKNIQHAENKSGMFMLENKLMKSGMLNNRLNFESHFSLSHTTNNFVDTARVNHDFEGNIYPSPNGQGETGDVPHNSNDKGLEINERLNLDYRLSANHSLNLNTLINYAQRQPNDDIASQHAGFIIGGFPSKKTSVVSGLTWEAKLFDRKLTNMFSAKYFHLHSEIEDLTSYEIIEAPKKKSNTTSQIGWIEAMKYEPFRGFHLKASYQRAIRLPNSQELFGDGIITFPAAGLKPEKSHNFNLGFLIDKNDVFGLSRLQFEVNGFYMQVSDMIKLMKQHMAAGYVNAERVHIKGVETELKLDISPTVYAYGNLTYQDVRDVLDYLPGTQAPNPTKGLRLPNIPYLFANFGAEYHSDRLFKDWYVKAFWDGKFTEEFFYFWELTELQKRRIPRSFVNDIGLLLTYKNKYSIALECHNLMNKEVWDQFRQPLAGRTFHLKFRCVFSKGIF</sequence>
<feature type="domain" description="TonB-dependent receptor plug" evidence="14">
    <location>
        <begin position="136"/>
        <end position="240"/>
    </location>
</feature>
<dbReference type="GO" id="GO:0015344">
    <property type="term" value="F:siderophore uptake transmembrane transporter activity"/>
    <property type="evidence" value="ECO:0007669"/>
    <property type="project" value="TreeGrafter"/>
</dbReference>
<feature type="region of interest" description="Disordered" evidence="12">
    <location>
        <begin position="409"/>
        <end position="428"/>
    </location>
</feature>
<comment type="similarity">
    <text evidence="10 11">Belongs to the TonB-dependent receptor family.</text>
</comment>
<dbReference type="InterPro" id="IPR039426">
    <property type="entry name" value="TonB-dep_rcpt-like"/>
</dbReference>
<dbReference type="Pfam" id="PF13715">
    <property type="entry name" value="CarbopepD_reg_2"/>
    <property type="match status" value="1"/>
</dbReference>
<proteinExistence type="inferred from homology"/>
<dbReference type="PANTHER" id="PTHR30069:SF29">
    <property type="entry name" value="HEMOGLOBIN AND HEMOGLOBIN-HAPTOGLOBIN-BINDING PROTEIN 1-RELATED"/>
    <property type="match status" value="1"/>
</dbReference>
<evidence type="ECO:0000256" key="7">
    <source>
        <dbReference type="ARBA" id="ARBA00023136"/>
    </source>
</evidence>
<dbReference type="InterPro" id="IPR012910">
    <property type="entry name" value="Plug_dom"/>
</dbReference>
<dbReference type="AlphaFoldDB" id="A0A379DK67"/>
<evidence type="ECO:0000256" key="9">
    <source>
        <dbReference type="ARBA" id="ARBA00023237"/>
    </source>
</evidence>
<keyword evidence="4 10" id="KW-0812">Transmembrane</keyword>
<dbReference type="Pfam" id="PF00593">
    <property type="entry name" value="TonB_dep_Rec_b-barrel"/>
    <property type="match status" value="1"/>
</dbReference>
<dbReference type="InterPro" id="IPR000531">
    <property type="entry name" value="Beta-barrel_TonB"/>
</dbReference>
<evidence type="ECO:0000256" key="5">
    <source>
        <dbReference type="ARBA" id="ARBA00022729"/>
    </source>
</evidence>
<dbReference type="PANTHER" id="PTHR30069">
    <property type="entry name" value="TONB-DEPENDENT OUTER MEMBRANE RECEPTOR"/>
    <property type="match status" value="1"/>
</dbReference>
<name>A0A379DK67_9PORP</name>
<dbReference type="Proteomes" id="UP000254263">
    <property type="component" value="Unassembled WGS sequence"/>
</dbReference>